<dbReference type="Pfam" id="PF06739">
    <property type="entry name" value="SBBP"/>
    <property type="match status" value="5"/>
</dbReference>
<evidence type="ECO:0000256" key="1">
    <source>
        <dbReference type="SAM" id="MobiDB-lite"/>
    </source>
</evidence>
<evidence type="ECO:0000313" key="4">
    <source>
        <dbReference type="Proteomes" id="UP000320048"/>
    </source>
</evidence>
<dbReference type="PANTHER" id="PTHR35580:SF1">
    <property type="entry name" value="PHYTASE-LIKE DOMAIN-CONTAINING PROTEIN"/>
    <property type="match status" value="1"/>
</dbReference>
<dbReference type="InterPro" id="IPR010620">
    <property type="entry name" value="SBBP_repeat"/>
</dbReference>
<dbReference type="PANTHER" id="PTHR35580">
    <property type="entry name" value="CELL SURFACE GLYCOPROTEIN (S-LAYER PROTEIN)-LIKE PROTEIN"/>
    <property type="match status" value="1"/>
</dbReference>
<evidence type="ECO:0000313" key="3">
    <source>
        <dbReference type="EMBL" id="TMI83619.1"/>
    </source>
</evidence>
<reference evidence="3 4" key="1">
    <citation type="journal article" date="2019" name="Nat. Microbiol.">
        <title>Mediterranean grassland soil C-N compound turnover is dependent on rainfall and depth, and is mediated by genomically divergent microorganisms.</title>
        <authorList>
            <person name="Diamond S."/>
            <person name="Andeer P.F."/>
            <person name="Li Z."/>
            <person name="Crits-Christoph A."/>
            <person name="Burstein D."/>
            <person name="Anantharaman K."/>
            <person name="Lane K.R."/>
            <person name="Thomas B.C."/>
            <person name="Pan C."/>
            <person name="Northen T.R."/>
            <person name="Banfield J.F."/>
        </authorList>
    </citation>
    <scope>NUCLEOTIDE SEQUENCE [LARGE SCALE GENOMIC DNA]</scope>
    <source>
        <strain evidence="3">NP_7</strain>
    </source>
</reference>
<dbReference type="EMBL" id="VBAO01000067">
    <property type="protein sequence ID" value="TMI83619.1"/>
    <property type="molecule type" value="Genomic_DNA"/>
</dbReference>
<dbReference type="Proteomes" id="UP000320048">
    <property type="component" value="Unassembled WGS sequence"/>
</dbReference>
<evidence type="ECO:0000259" key="2">
    <source>
        <dbReference type="Pfam" id="PF25778"/>
    </source>
</evidence>
<dbReference type="Pfam" id="PF25778">
    <property type="entry name" value="DUF7948"/>
    <property type="match status" value="1"/>
</dbReference>
<protein>
    <recommendedName>
        <fullName evidence="2">DUF7948 domain-containing protein</fullName>
    </recommendedName>
</protein>
<dbReference type="InterPro" id="IPR057708">
    <property type="entry name" value="DUF7948"/>
</dbReference>
<comment type="caution">
    <text evidence="3">The sequence shown here is derived from an EMBL/GenBank/DDBJ whole genome shotgun (WGS) entry which is preliminary data.</text>
</comment>
<sequence length="672" mass="70537">MRQKGLVLLLSVVIAVGGILFPSRSRLNLTQGGLRGVMGGWTEAGGRIGPHGLITKDADKPRQPDPTYAALPLSFEANRGQTDPQVRFLARVGRHVFFLTSTETVLVFTPPKGPGRANGQRASRAPGQPEDRLATVLRMRFAGANPTPLVTGVEQLPGKANYLIGNHPANWLTHVPLYARVLYENLYPGIDLRFYGAPRGDQTGAGRAHGGQLEYDFVVHPGADPGIIGLEFQGAQALDVTAQGDLVLHLPGGAMVQQQKPRLYQETDGARRNIVGRFVRKTTHQVGFQVGAYDRRKPLVIDPAYLGYSTYLRGGNDDGGNGIAVDARGNAYVTGDTNPIEFPTTSDRFQRENKGFSEAFVTKLNADGSALIYSTYLGGTMDDTGSAIAADADGNAYVTGTTFSNDFPTTQDAVQPSLRGHSNAFVTKLNADGSALVYSTYLGGSDLDYGYGIAVGPSGSAYVTGGTHSANFPVARAFQRTFGGMEDAFVTKLSADGSTLVYSTYLGGLLQDEGHGVAVSTAPDGSEYAFVTGITASADFALTPATAYQTARNGIQDAFVTVLRPNGAALVYSTYLGGTGLTTASGIAVDGLGKAYITGATTSHNFPVKPNPGAYQAATNGGYDAFVAKVNPSAAGPDSLVYATYLGGTLNDYGSAIAVDGSGNAYVTGYTY</sequence>
<proteinExistence type="predicted"/>
<gene>
    <name evidence="3" type="ORF">E6H04_02545</name>
</gene>
<dbReference type="SUPFAM" id="SSF101898">
    <property type="entry name" value="NHL repeat"/>
    <property type="match status" value="1"/>
</dbReference>
<feature type="non-terminal residue" evidence="3">
    <location>
        <position position="672"/>
    </location>
</feature>
<feature type="domain" description="DUF7948" evidence="2">
    <location>
        <begin position="75"/>
        <end position="303"/>
    </location>
</feature>
<feature type="region of interest" description="Disordered" evidence="1">
    <location>
        <begin position="109"/>
        <end position="128"/>
    </location>
</feature>
<organism evidence="3 4">
    <name type="scientific">Candidatus Segetimicrobium genomatis</name>
    <dbReference type="NCBI Taxonomy" id="2569760"/>
    <lineage>
        <taxon>Bacteria</taxon>
        <taxon>Bacillati</taxon>
        <taxon>Candidatus Sysuimicrobiota</taxon>
        <taxon>Candidatus Sysuimicrobiia</taxon>
        <taxon>Candidatus Sysuimicrobiales</taxon>
        <taxon>Candidatus Segetimicrobiaceae</taxon>
        <taxon>Candidatus Segetimicrobium</taxon>
    </lineage>
</organism>
<name>A0A537JJA5_9BACT</name>
<dbReference type="AlphaFoldDB" id="A0A537JJA5"/>
<accession>A0A537JJA5</accession>
<dbReference type="InterPro" id="IPR052918">
    <property type="entry name" value="Motility_Chemotaxis_Reg"/>
</dbReference>